<comment type="similarity">
    <text evidence="1">Belongs to the peptidase C40 family.</text>
</comment>
<evidence type="ECO:0000256" key="4">
    <source>
        <dbReference type="ARBA" id="ARBA00022807"/>
    </source>
</evidence>
<dbReference type="Proteomes" id="UP001500713">
    <property type="component" value="Unassembled WGS sequence"/>
</dbReference>
<evidence type="ECO:0000313" key="7">
    <source>
        <dbReference type="Proteomes" id="UP001500713"/>
    </source>
</evidence>
<evidence type="ECO:0000256" key="1">
    <source>
        <dbReference type="ARBA" id="ARBA00007074"/>
    </source>
</evidence>
<reference evidence="7" key="1">
    <citation type="journal article" date="2019" name="Int. J. Syst. Evol. Microbiol.">
        <title>The Global Catalogue of Microorganisms (GCM) 10K type strain sequencing project: providing services to taxonomists for standard genome sequencing and annotation.</title>
        <authorList>
            <consortium name="The Broad Institute Genomics Platform"/>
            <consortium name="The Broad Institute Genome Sequencing Center for Infectious Disease"/>
            <person name="Wu L."/>
            <person name="Ma J."/>
        </authorList>
    </citation>
    <scope>NUCLEOTIDE SEQUENCE [LARGE SCALE GENOMIC DNA]</scope>
    <source>
        <strain evidence="7">JCM 14162</strain>
    </source>
</reference>
<dbReference type="Pfam" id="PF00877">
    <property type="entry name" value="NLPC_P60"/>
    <property type="match status" value="1"/>
</dbReference>
<dbReference type="Gene3D" id="3.90.1720.10">
    <property type="entry name" value="endopeptidase domain like (from Nostoc punctiforme)"/>
    <property type="match status" value="1"/>
</dbReference>
<organism evidence="6 7">
    <name type="scientific">Parasphingorhabdus litoris</name>
    <dbReference type="NCBI Taxonomy" id="394733"/>
    <lineage>
        <taxon>Bacteria</taxon>
        <taxon>Pseudomonadati</taxon>
        <taxon>Pseudomonadota</taxon>
        <taxon>Alphaproteobacteria</taxon>
        <taxon>Sphingomonadales</taxon>
        <taxon>Sphingomonadaceae</taxon>
        <taxon>Parasphingorhabdus</taxon>
    </lineage>
</organism>
<dbReference type="SUPFAM" id="SSF54001">
    <property type="entry name" value="Cysteine proteinases"/>
    <property type="match status" value="1"/>
</dbReference>
<dbReference type="InterPro" id="IPR000064">
    <property type="entry name" value="NLP_P60_dom"/>
</dbReference>
<accession>A0ABP3K9K5</accession>
<dbReference type="Pfam" id="PF18348">
    <property type="entry name" value="SH3_16"/>
    <property type="match status" value="1"/>
</dbReference>
<dbReference type="InterPro" id="IPR041382">
    <property type="entry name" value="SH3_16"/>
</dbReference>
<evidence type="ECO:0000313" key="6">
    <source>
        <dbReference type="EMBL" id="GAA0474331.1"/>
    </source>
</evidence>
<evidence type="ECO:0000256" key="3">
    <source>
        <dbReference type="ARBA" id="ARBA00022801"/>
    </source>
</evidence>
<dbReference type="InterPro" id="IPR038765">
    <property type="entry name" value="Papain-like_cys_pep_sf"/>
</dbReference>
<keyword evidence="3" id="KW-0378">Hydrolase</keyword>
<dbReference type="PANTHER" id="PTHR47053">
    <property type="entry name" value="MUREIN DD-ENDOPEPTIDASE MEPH-RELATED"/>
    <property type="match status" value="1"/>
</dbReference>
<evidence type="ECO:0000256" key="2">
    <source>
        <dbReference type="ARBA" id="ARBA00022670"/>
    </source>
</evidence>
<keyword evidence="4" id="KW-0788">Thiol protease</keyword>
<protein>
    <submittedName>
        <fullName evidence="6">NlpC/P60 family protein</fullName>
    </submittedName>
</protein>
<dbReference type="EMBL" id="BAAAEM010000002">
    <property type="protein sequence ID" value="GAA0474331.1"/>
    <property type="molecule type" value="Genomic_DNA"/>
</dbReference>
<comment type="caution">
    <text evidence="6">The sequence shown here is derived from an EMBL/GenBank/DDBJ whole genome shotgun (WGS) entry which is preliminary data.</text>
</comment>
<dbReference type="PROSITE" id="PS51935">
    <property type="entry name" value="NLPC_P60"/>
    <property type="match status" value="1"/>
</dbReference>
<proteinExistence type="inferred from homology"/>
<keyword evidence="7" id="KW-1185">Reference proteome</keyword>
<dbReference type="InterPro" id="IPR051202">
    <property type="entry name" value="Peptidase_C40"/>
</dbReference>
<evidence type="ECO:0000259" key="5">
    <source>
        <dbReference type="PROSITE" id="PS51935"/>
    </source>
</evidence>
<keyword evidence="2" id="KW-0645">Protease</keyword>
<name>A0ABP3K9K5_9SPHN</name>
<sequence length="318" mass="34644">MGYVEQMNIVGDIEAGSQAARAKFSLHGPEEDFDPRTTAHRGDLADIALAGKLFAPHYAEALPMRCAAPKAMIRKQSGKDHEAVSELLHGEDFHLLDVVGDWAWGFCDHDGYVGYLPVHALQHQRKTAQPTHLVSARAALIFLAPDVKAGVIKRLPMGAKLACSEPSECGNFLKTGKGYVHVRHVQKIGTKPVFDGTNSAVDFAEQLIGAPYLWGGRSGDGLDCSGLIQMVLGLTGQSVPRDADQQLKAVGSDIADDDDLRRGDIIFFPDHVGIMANDKQIIHANIHWMQVAIEPLSDMIDRFDADVEEPVLARKRLG</sequence>
<gene>
    <name evidence="6" type="ORF">GCM10009096_14770</name>
</gene>
<feature type="domain" description="NlpC/P60" evidence="5">
    <location>
        <begin position="194"/>
        <end position="318"/>
    </location>
</feature>
<dbReference type="PANTHER" id="PTHR47053:SF1">
    <property type="entry name" value="MUREIN DD-ENDOPEPTIDASE MEPH-RELATED"/>
    <property type="match status" value="1"/>
</dbReference>